<keyword evidence="3" id="KW-1185">Reference proteome</keyword>
<sequence>MGRGGARRQGQWQTPWGKGAAPKGKGLGAPGAGTFAVKMDATYHVEVLRPYPAEDSSVFVHKGGARKDSDMITLEGMSARLHAGNFEGANRPGRWLSMLAASVARGAQIATYARDHFDATGLGEIAAAAGPEIQRACEVLDATKKCEPTTAEVETSVQTLLSYCADEGLTAHFQRSAVLAANIYNFSMNALEARGNKETRKGRVLDCPLDRSKLSAGQAAAVLAHRGQWATELAKNLGALPAPVRDFLQNPANDEALLRALTAAYNHQVLDSQRPVAAAGGDPLGNYGNYAAPPFAEPAPPAAAAAAPAEDPLGASQAPAAGPTLFGRKRPAPAEASAEPAPKRSLFGAKPAPKPAAKAPAAAPNKPAEQPSVGAWPTPAFLRWLQSTSDLNATVETPETLRQAIEAVPNSLRKQYDLAEASESCAASLRALREEYIGTLLEEAEMFCAPKHKVALEEDFIGHGVLTLCYAHRAFAEESKAEKVAELIQQLKGDHVPVEAENQLDEAQESLLRDLVDAETAAKFHLAAVNFFAAHRNGPEPKAPAIFGLLSAAPSDLLEWAGVSPARKYRSIRAKTWPRDVGRAGTLAYLAFAAHLKILQGVGEDAPVTPEHGDEGEAQEDAS</sequence>
<feature type="region of interest" description="Disordered" evidence="1">
    <location>
        <begin position="1"/>
        <end position="27"/>
    </location>
</feature>
<dbReference type="AlphaFoldDB" id="A0AA36IVJ7"/>
<reference evidence="2" key="1">
    <citation type="submission" date="2023-08" db="EMBL/GenBank/DDBJ databases">
        <authorList>
            <person name="Chen Y."/>
            <person name="Shah S."/>
            <person name="Dougan E. K."/>
            <person name="Thang M."/>
            <person name="Chan C."/>
        </authorList>
    </citation>
    <scope>NUCLEOTIDE SEQUENCE</scope>
</reference>
<proteinExistence type="predicted"/>
<evidence type="ECO:0000313" key="2">
    <source>
        <dbReference type="EMBL" id="CAJ1393564.1"/>
    </source>
</evidence>
<organism evidence="2 3">
    <name type="scientific">Effrenium voratum</name>
    <dbReference type="NCBI Taxonomy" id="2562239"/>
    <lineage>
        <taxon>Eukaryota</taxon>
        <taxon>Sar</taxon>
        <taxon>Alveolata</taxon>
        <taxon>Dinophyceae</taxon>
        <taxon>Suessiales</taxon>
        <taxon>Symbiodiniaceae</taxon>
        <taxon>Effrenium</taxon>
    </lineage>
</organism>
<evidence type="ECO:0000256" key="1">
    <source>
        <dbReference type="SAM" id="MobiDB-lite"/>
    </source>
</evidence>
<dbReference type="Proteomes" id="UP001178507">
    <property type="component" value="Unassembled WGS sequence"/>
</dbReference>
<gene>
    <name evidence="2" type="ORF">EVOR1521_LOCUS18398</name>
</gene>
<feature type="region of interest" description="Disordered" evidence="1">
    <location>
        <begin position="604"/>
        <end position="623"/>
    </location>
</feature>
<feature type="compositionally biased region" description="Low complexity" evidence="1">
    <location>
        <begin position="8"/>
        <end position="24"/>
    </location>
</feature>
<feature type="compositionally biased region" description="Low complexity" evidence="1">
    <location>
        <begin position="333"/>
        <end position="368"/>
    </location>
</feature>
<accession>A0AA36IVJ7</accession>
<protein>
    <submittedName>
        <fullName evidence="2">Uncharacterized protein</fullName>
    </submittedName>
</protein>
<comment type="caution">
    <text evidence="2">The sequence shown here is derived from an EMBL/GenBank/DDBJ whole genome shotgun (WGS) entry which is preliminary data.</text>
</comment>
<dbReference type="EMBL" id="CAUJNA010002590">
    <property type="protein sequence ID" value="CAJ1393564.1"/>
    <property type="molecule type" value="Genomic_DNA"/>
</dbReference>
<feature type="compositionally biased region" description="Acidic residues" evidence="1">
    <location>
        <begin position="614"/>
        <end position="623"/>
    </location>
</feature>
<feature type="region of interest" description="Disordered" evidence="1">
    <location>
        <begin position="298"/>
        <end position="372"/>
    </location>
</feature>
<evidence type="ECO:0000313" key="3">
    <source>
        <dbReference type="Proteomes" id="UP001178507"/>
    </source>
</evidence>
<name>A0AA36IVJ7_9DINO</name>